<accession>A0AAQ2XKL8</accession>
<proteinExistence type="predicted"/>
<protein>
    <submittedName>
        <fullName evidence="1">Vitamin B12-binding protein</fullName>
    </submittedName>
</protein>
<dbReference type="EMBL" id="CP117692">
    <property type="protein sequence ID" value="WDC82249.1"/>
    <property type="molecule type" value="Genomic_DNA"/>
</dbReference>
<gene>
    <name evidence="1" type="ORF">PSR59_00995</name>
</gene>
<evidence type="ECO:0000313" key="1">
    <source>
        <dbReference type="EMBL" id="WDC82249.1"/>
    </source>
</evidence>
<organism evidence="1 2">
    <name type="scientific">Ligilactobacillus ruminis</name>
    <dbReference type="NCBI Taxonomy" id="1623"/>
    <lineage>
        <taxon>Bacteria</taxon>
        <taxon>Bacillati</taxon>
        <taxon>Bacillota</taxon>
        <taxon>Bacilli</taxon>
        <taxon>Lactobacillales</taxon>
        <taxon>Lactobacillaceae</taxon>
        <taxon>Ligilactobacillus</taxon>
    </lineage>
</organism>
<dbReference type="AlphaFoldDB" id="A0AAQ2XKL8"/>
<sequence>MFYGQIPKIAILPVTGGCVLRADPRNRHFARNRGLCFTGKSQKSGYARIMV</sequence>
<reference evidence="1" key="1">
    <citation type="submission" date="2023-02" db="EMBL/GenBank/DDBJ databases">
        <title>Complete genome sequence of Lactobacillus ruminis CACC888 isolated from Pig feces.</title>
        <authorList>
            <person name="Park S."/>
            <person name="Park M.A."/>
            <person name="Kim D.-H."/>
            <person name="Kim Y."/>
        </authorList>
    </citation>
    <scope>NUCLEOTIDE SEQUENCE</scope>
    <source>
        <strain evidence="1">CACC888</strain>
    </source>
</reference>
<evidence type="ECO:0000313" key="2">
    <source>
        <dbReference type="Proteomes" id="UP001222683"/>
    </source>
</evidence>
<name>A0AAQ2XKL8_9LACO</name>
<dbReference type="Proteomes" id="UP001222683">
    <property type="component" value="Chromosome"/>
</dbReference>